<accession>A0A3P8M1I9</accession>
<reference evidence="1 2" key="1">
    <citation type="submission" date="2018-12" db="EMBL/GenBank/DDBJ databases">
        <authorList>
            <consortium name="Pathogen Informatics"/>
        </authorList>
    </citation>
    <scope>NUCLEOTIDE SEQUENCE [LARGE SCALE GENOMIC DNA]</scope>
    <source>
        <strain evidence="1 2">NCTC13098</strain>
    </source>
</reference>
<evidence type="ECO:0000313" key="2">
    <source>
        <dbReference type="Proteomes" id="UP000274346"/>
    </source>
</evidence>
<dbReference type="AlphaFoldDB" id="A0A3P8M1I9"/>
<dbReference type="EMBL" id="LR131271">
    <property type="protein sequence ID" value="VDR26256.1"/>
    <property type="molecule type" value="Genomic_DNA"/>
</dbReference>
<dbReference type="KEGG" id="rtg:NCTC13098_02597"/>
<name>A0A3P8M1I9_RAOTE</name>
<protein>
    <submittedName>
        <fullName evidence="1">Uncharacterized protein</fullName>
    </submittedName>
</protein>
<organism evidence="1 2">
    <name type="scientific">Raoultella terrigena</name>
    <name type="common">Klebsiella terrigena</name>
    <dbReference type="NCBI Taxonomy" id="577"/>
    <lineage>
        <taxon>Bacteria</taxon>
        <taxon>Pseudomonadati</taxon>
        <taxon>Pseudomonadota</taxon>
        <taxon>Gammaproteobacteria</taxon>
        <taxon>Enterobacterales</taxon>
        <taxon>Enterobacteriaceae</taxon>
        <taxon>Klebsiella/Raoultella group</taxon>
        <taxon>Raoultella</taxon>
    </lineage>
</organism>
<sequence length="56" mass="6185">MLAGLTLRSAQRPGHRLTGNDLQSFLINDPHALPGVYRLPFNFQPGVAYRDAAHRG</sequence>
<dbReference type="Proteomes" id="UP000274346">
    <property type="component" value="Chromosome"/>
</dbReference>
<gene>
    <name evidence="1" type="ORF">NCTC13098_02597</name>
</gene>
<evidence type="ECO:0000313" key="1">
    <source>
        <dbReference type="EMBL" id="VDR26256.1"/>
    </source>
</evidence>
<proteinExistence type="predicted"/>